<evidence type="ECO:0000313" key="2">
    <source>
        <dbReference type="Proteomes" id="UP001162501"/>
    </source>
</evidence>
<name>A0ACB0DXZ3_RANTA</name>
<accession>A0ACB0DXZ3</accession>
<protein>
    <submittedName>
        <fullName evidence="1">Uncharacterized protein</fullName>
    </submittedName>
</protein>
<sequence>MHTSAGALEQSARQASLNVAVVGLQWSQQARVGRAAAHSVPCAPRCVYILQHLHVVPPSPPPIGQLARRLHAVPPSPSLIGQLARRLHAVPLSPPPIGQLASPRRRAPPAGGGPLGSARLLRKPGFLEA</sequence>
<dbReference type="EMBL" id="OX596095">
    <property type="protein sequence ID" value="CAI9693102.1"/>
    <property type="molecule type" value="Genomic_DNA"/>
</dbReference>
<organism evidence="1 2">
    <name type="scientific">Rangifer tarandus platyrhynchus</name>
    <name type="common">Svalbard reindeer</name>
    <dbReference type="NCBI Taxonomy" id="3082113"/>
    <lineage>
        <taxon>Eukaryota</taxon>
        <taxon>Metazoa</taxon>
        <taxon>Chordata</taxon>
        <taxon>Craniata</taxon>
        <taxon>Vertebrata</taxon>
        <taxon>Euteleostomi</taxon>
        <taxon>Mammalia</taxon>
        <taxon>Eutheria</taxon>
        <taxon>Laurasiatheria</taxon>
        <taxon>Artiodactyla</taxon>
        <taxon>Ruminantia</taxon>
        <taxon>Pecora</taxon>
        <taxon>Cervidae</taxon>
        <taxon>Odocoileinae</taxon>
        <taxon>Rangifer</taxon>
    </lineage>
</organism>
<evidence type="ECO:0000313" key="1">
    <source>
        <dbReference type="EMBL" id="CAI9693102.1"/>
    </source>
</evidence>
<gene>
    <name evidence="1" type="ORF">MRATA1EN3_LOCUS4315</name>
</gene>
<proteinExistence type="predicted"/>
<dbReference type="Proteomes" id="UP001162501">
    <property type="component" value="Chromosome 11"/>
</dbReference>
<reference evidence="1" key="1">
    <citation type="submission" date="2023-05" db="EMBL/GenBank/DDBJ databases">
        <authorList>
            <consortium name="ELIXIR-Norway"/>
        </authorList>
    </citation>
    <scope>NUCLEOTIDE SEQUENCE</scope>
</reference>